<feature type="region of interest" description="Disordered" evidence="1">
    <location>
        <begin position="1"/>
        <end position="24"/>
    </location>
</feature>
<feature type="region of interest" description="Disordered" evidence="1">
    <location>
        <begin position="290"/>
        <end position="310"/>
    </location>
</feature>
<feature type="compositionally biased region" description="Basic and acidic residues" evidence="1">
    <location>
        <begin position="1"/>
        <end position="12"/>
    </location>
</feature>
<accession>A0A7S4IPF6</accession>
<dbReference type="PANTHER" id="PTHR33418:SF1">
    <property type="entry name" value="HELICASE-ASSOCIATED DOMAIN-CONTAINING PROTEIN"/>
    <property type="match status" value="1"/>
</dbReference>
<dbReference type="Pfam" id="PF03457">
    <property type="entry name" value="HA"/>
    <property type="match status" value="1"/>
</dbReference>
<gene>
    <name evidence="3" type="ORF">OAUR00152_LOCUS13574</name>
</gene>
<feature type="domain" description="Helicase-associated" evidence="2">
    <location>
        <begin position="248"/>
        <end position="320"/>
    </location>
</feature>
<dbReference type="AlphaFoldDB" id="A0A7S4IPF6"/>
<name>A0A7S4IPF6_9STRA</name>
<feature type="region of interest" description="Disordered" evidence="1">
    <location>
        <begin position="190"/>
        <end position="229"/>
    </location>
</feature>
<feature type="compositionally biased region" description="Basic and acidic residues" evidence="1">
    <location>
        <begin position="103"/>
        <end position="123"/>
    </location>
</feature>
<reference evidence="3" key="1">
    <citation type="submission" date="2021-01" db="EMBL/GenBank/DDBJ databases">
        <authorList>
            <person name="Corre E."/>
            <person name="Pelletier E."/>
            <person name="Niang G."/>
            <person name="Scheremetjew M."/>
            <person name="Finn R."/>
            <person name="Kale V."/>
            <person name="Holt S."/>
            <person name="Cochrane G."/>
            <person name="Meng A."/>
            <person name="Brown T."/>
            <person name="Cohen L."/>
        </authorList>
    </citation>
    <scope>NUCLEOTIDE SEQUENCE</scope>
    <source>
        <strain evidence="3">Isolate 1302-5</strain>
    </source>
</reference>
<proteinExistence type="predicted"/>
<sequence>MSRFEHTREAVPGRRRRDVETEEATFRNCELEDDADFANKSVPFWASCEPLDGAAAEIHQHSGPTSATAANGEQQLKPSRALNTSRLLTSLSDDELDDDVEDTENKNSSDNKRSNKDEWEKGGSSECAARTTGGGQDLPLDNNDLDSEEEGSDSSPSALLSSTFECARTMGMANWASRKLRQDNIFTAEKVGSDKPKDQQEIKRKIAKDDDSERAANAASVDSTEDEREAALNRLGIEWSVPSSDRRDRRWYEWLEQLRAYGEESEGGLTGMSPALLEREGRKPLASWVKRQRTQYRKKQGGEVSHLSDEKENALKSIGFPWR</sequence>
<dbReference type="InterPro" id="IPR005114">
    <property type="entry name" value="Helicase_assoc"/>
</dbReference>
<feature type="compositionally biased region" description="Basic residues" evidence="1">
    <location>
        <begin position="290"/>
        <end position="299"/>
    </location>
</feature>
<feature type="compositionally biased region" description="Basic and acidic residues" evidence="1">
    <location>
        <begin position="191"/>
        <end position="214"/>
    </location>
</feature>
<dbReference type="Gene3D" id="6.10.140.530">
    <property type="match status" value="1"/>
</dbReference>
<organism evidence="3">
    <name type="scientific">Odontella aurita</name>
    <dbReference type="NCBI Taxonomy" id="265563"/>
    <lineage>
        <taxon>Eukaryota</taxon>
        <taxon>Sar</taxon>
        <taxon>Stramenopiles</taxon>
        <taxon>Ochrophyta</taxon>
        <taxon>Bacillariophyta</taxon>
        <taxon>Mediophyceae</taxon>
        <taxon>Biddulphiophycidae</taxon>
        <taxon>Eupodiscales</taxon>
        <taxon>Odontellaceae</taxon>
        <taxon>Odontella</taxon>
    </lineage>
</organism>
<feature type="region of interest" description="Disordered" evidence="1">
    <location>
        <begin position="55"/>
        <end position="159"/>
    </location>
</feature>
<evidence type="ECO:0000259" key="2">
    <source>
        <dbReference type="Pfam" id="PF03457"/>
    </source>
</evidence>
<feature type="compositionally biased region" description="Polar residues" evidence="1">
    <location>
        <begin position="62"/>
        <end position="83"/>
    </location>
</feature>
<evidence type="ECO:0000313" key="3">
    <source>
        <dbReference type="EMBL" id="CAE2235297.1"/>
    </source>
</evidence>
<dbReference type="EMBL" id="HBKQ01020092">
    <property type="protein sequence ID" value="CAE2235297.1"/>
    <property type="molecule type" value="Transcribed_RNA"/>
</dbReference>
<feature type="compositionally biased region" description="Acidic residues" evidence="1">
    <location>
        <begin position="92"/>
        <end position="102"/>
    </location>
</feature>
<evidence type="ECO:0000256" key="1">
    <source>
        <dbReference type="SAM" id="MobiDB-lite"/>
    </source>
</evidence>
<protein>
    <recommendedName>
        <fullName evidence="2">Helicase-associated domain-containing protein</fullName>
    </recommendedName>
</protein>
<feature type="compositionally biased region" description="Acidic residues" evidence="1">
    <location>
        <begin position="143"/>
        <end position="152"/>
    </location>
</feature>
<dbReference type="PANTHER" id="PTHR33418">
    <property type="entry name" value="HELICASE-ASSOCIATED"/>
    <property type="match status" value="1"/>
</dbReference>